<dbReference type="GO" id="GO:0005524">
    <property type="term" value="F:ATP binding"/>
    <property type="evidence" value="ECO:0007669"/>
    <property type="project" value="UniProtKB-KW"/>
</dbReference>
<dbReference type="SUPFAM" id="SSF52540">
    <property type="entry name" value="P-loop containing nucleoside triphosphate hydrolases"/>
    <property type="match status" value="1"/>
</dbReference>
<reference evidence="11 12" key="1">
    <citation type="submission" date="2023-10" db="EMBL/GenBank/DDBJ databases">
        <title>Chromosome-scale genome assembly provides insights into flower coloration mechanisms of Canna indica.</title>
        <authorList>
            <person name="Li C."/>
        </authorList>
    </citation>
    <scope>NUCLEOTIDE SEQUENCE [LARGE SCALE GENOMIC DNA]</scope>
    <source>
        <tissue evidence="11">Flower</tissue>
    </source>
</reference>
<sequence length="279" mass="31494">MESFTLPSPMNKVVFILGATGSGKSKLAVYLAKRFYGEVINSDKMQVYTGLDIITNKVTEAECDGVTHHLLGGVHPDMDFTAMDFRREANSAVESILRRGKLPIIAGGSNSYIEELADGVGGKFRSQYDCCFMWVDVELTTLHQFVAVRVDKMVEQGAVQEARQVFKADHNYSRGIWRSIGVVEMDSYFRAENSGADEEMKARMLEAAIDEIKANTYNLTLRQLQKIQRFCKMGWEVHRIEATEFFLRKGHVGDKEALWEKVVGEPSVELTRSFLNTNN</sequence>
<dbReference type="GO" id="GO:0006400">
    <property type="term" value="P:tRNA modification"/>
    <property type="evidence" value="ECO:0007669"/>
    <property type="project" value="TreeGrafter"/>
</dbReference>
<dbReference type="InterPro" id="IPR039657">
    <property type="entry name" value="Dimethylallyltransferase"/>
</dbReference>
<dbReference type="AlphaFoldDB" id="A0AAQ3JWC6"/>
<evidence type="ECO:0000256" key="7">
    <source>
        <dbReference type="ARBA" id="ARBA00051744"/>
    </source>
</evidence>
<accession>A0AAQ3JWC6</accession>
<dbReference type="GO" id="GO:0009824">
    <property type="term" value="F:AMP dimethylallyltransferase activity"/>
    <property type="evidence" value="ECO:0007669"/>
    <property type="project" value="UniProtKB-ARBA"/>
</dbReference>
<organism evidence="11 12">
    <name type="scientific">Canna indica</name>
    <name type="common">Indian-shot</name>
    <dbReference type="NCBI Taxonomy" id="4628"/>
    <lineage>
        <taxon>Eukaryota</taxon>
        <taxon>Viridiplantae</taxon>
        <taxon>Streptophyta</taxon>
        <taxon>Embryophyta</taxon>
        <taxon>Tracheophyta</taxon>
        <taxon>Spermatophyta</taxon>
        <taxon>Magnoliopsida</taxon>
        <taxon>Liliopsida</taxon>
        <taxon>Zingiberales</taxon>
        <taxon>Cannaceae</taxon>
        <taxon>Canna</taxon>
    </lineage>
</organism>
<dbReference type="Proteomes" id="UP001327560">
    <property type="component" value="Chromosome 2"/>
</dbReference>
<dbReference type="GO" id="GO:0005739">
    <property type="term" value="C:mitochondrion"/>
    <property type="evidence" value="ECO:0007669"/>
    <property type="project" value="TreeGrafter"/>
</dbReference>
<name>A0AAQ3JWC6_9LILI</name>
<keyword evidence="4" id="KW-0547">Nucleotide-binding</keyword>
<keyword evidence="6" id="KW-0809">Transit peptide</keyword>
<dbReference type="Gene3D" id="3.40.50.300">
    <property type="entry name" value="P-loop containing nucleotide triphosphate hydrolases"/>
    <property type="match status" value="1"/>
</dbReference>
<comment type="function">
    <text evidence="9">Involved in cytokinin biosynthesis. Catalyzes the transfer of an isopentenyl group from dimethylallyl diphosphate (DMAPP) to ATP and ADP.</text>
</comment>
<evidence type="ECO:0000256" key="6">
    <source>
        <dbReference type="ARBA" id="ARBA00022946"/>
    </source>
</evidence>
<evidence type="ECO:0000313" key="11">
    <source>
        <dbReference type="EMBL" id="WOK95981.1"/>
    </source>
</evidence>
<keyword evidence="3" id="KW-0203">Cytokinin biosynthesis</keyword>
<dbReference type="InterPro" id="IPR027417">
    <property type="entry name" value="P-loop_NTPase"/>
</dbReference>
<proteinExistence type="inferred from homology"/>
<dbReference type="Gene3D" id="1.10.287.890">
    <property type="entry name" value="Crystal structure of tRNA isopentenylpyrophosphate transferase (bh2366) domain"/>
    <property type="match status" value="1"/>
</dbReference>
<keyword evidence="5" id="KW-0067">ATP-binding</keyword>
<dbReference type="PANTHER" id="PTHR11088:SF74">
    <property type="entry name" value="ADENYLATE ISOPENTENYLTRANSFERASE 5, CHLOROPLASTIC"/>
    <property type="match status" value="1"/>
</dbReference>
<dbReference type="EMBL" id="CP136891">
    <property type="protein sequence ID" value="WOK95981.1"/>
    <property type="molecule type" value="Genomic_DNA"/>
</dbReference>
<evidence type="ECO:0000256" key="4">
    <source>
        <dbReference type="ARBA" id="ARBA00022741"/>
    </source>
</evidence>
<keyword evidence="12" id="KW-1185">Reference proteome</keyword>
<evidence type="ECO:0000256" key="9">
    <source>
        <dbReference type="ARBA" id="ARBA00055191"/>
    </source>
</evidence>
<dbReference type="GO" id="GO:0052622">
    <property type="term" value="F:ATP/ADP dimethylallyltransferase activity"/>
    <property type="evidence" value="ECO:0007669"/>
    <property type="project" value="UniProtKB-EC"/>
</dbReference>
<dbReference type="PANTHER" id="PTHR11088">
    <property type="entry name" value="TRNA DIMETHYLALLYLTRANSFERASE"/>
    <property type="match status" value="1"/>
</dbReference>
<protein>
    <recommendedName>
        <fullName evidence="10">adenylate dimethylallyltransferase (ADP/ATP-dependent)</fullName>
        <ecNumber evidence="10">2.5.1.112</ecNumber>
    </recommendedName>
</protein>
<dbReference type="GO" id="GO:0009691">
    <property type="term" value="P:cytokinin biosynthetic process"/>
    <property type="evidence" value="ECO:0007669"/>
    <property type="project" value="UniProtKB-KW"/>
</dbReference>
<evidence type="ECO:0000256" key="2">
    <source>
        <dbReference type="ARBA" id="ARBA00022679"/>
    </source>
</evidence>
<evidence type="ECO:0000256" key="10">
    <source>
        <dbReference type="ARBA" id="ARBA00066838"/>
    </source>
</evidence>
<comment type="catalytic activity">
    <reaction evidence="8">
        <text>dimethylallyl diphosphate + ADP = N(6)-(dimethylallyl)adenosine 5'-diphosphate + diphosphate</text>
        <dbReference type="Rhea" id="RHEA:36327"/>
        <dbReference type="ChEBI" id="CHEBI:33019"/>
        <dbReference type="ChEBI" id="CHEBI:57623"/>
        <dbReference type="ChEBI" id="CHEBI:73533"/>
        <dbReference type="ChEBI" id="CHEBI:456216"/>
        <dbReference type="EC" id="2.5.1.112"/>
    </reaction>
</comment>
<comment type="similarity">
    <text evidence="1">Belongs to the IPP transferase family.</text>
</comment>
<evidence type="ECO:0000256" key="5">
    <source>
        <dbReference type="ARBA" id="ARBA00022840"/>
    </source>
</evidence>
<dbReference type="Pfam" id="PF01715">
    <property type="entry name" value="IPPT"/>
    <property type="match status" value="2"/>
</dbReference>
<comment type="catalytic activity">
    <reaction evidence="7">
        <text>dimethylallyl diphosphate + ATP = N(6)-(dimethylallyl)adenosine 5'-triphosphate + diphosphate</text>
        <dbReference type="Rhea" id="RHEA:36331"/>
        <dbReference type="ChEBI" id="CHEBI:30616"/>
        <dbReference type="ChEBI" id="CHEBI:33019"/>
        <dbReference type="ChEBI" id="CHEBI:57623"/>
        <dbReference type="ChEBI" id="CHEBI:73532"/>
        <dbReference type="EC" id="2.5.1.112"/>
    </reaction>
</comment>
<evidence type="ECO:0000256" key="1">
    <source>
        <dbReference type="ARBA" id="ARBA00005842"/>
    </source>
</evidence>
<dbReference type="FunFam" id="1.10.287.890:FF:000002">
    <property type="entry name" value="Adenylate isopentenyltransferase 5, chloroplastic"/>
    <property type="match status" value="1"/>
</dbReference>
<evidence type="ECO:0000313" key="12">
    <source>
        <dbReference type="Proteomes" id="UP001327560"/>
    </source>
</evidence>
<evidence type="ECO:0000256" key="3">
    <source>
        <dbReference type="ARBA" id="ARBA00022712"/>
    </source>
</evidence>
<evidence type="ECO:0000256" key="8">
    <source>
        <dbReference type="ARBA" id="ARBA00052386"/>
    </source>
</evidence>
<keyword evidence="2" id="KW-0808">Transferase</keyword>
<dbReference type="EC" id="2.5.1.112" evidence="10"/>
<dbReference type="GO" id="GO:0052381">
    <property type="term" value="F:tRNA dimethylallyltransferase activity"/>
    <property type="evidence" value="ECO:0007669"/>
    <property type="project" value="TreeGrafter"/>
</dbReference>
<gene>
    <name evidence="11" type="ORF">Cni_G04688</name>
</gene>